<comment type="pathway">
    <text evidence="1 7">Pyrimidine metabolism; UMP biosynthesis via de novo pathway; (S)-dihydroorotate from bicarbonate: step 2/3.</text>
</comment>
<organism evidence="10 11">
    <name type="scientific">Oceanobacillus zhaokaii</name>
    <dbReference type="NCBI Taxonomy" id="2052660"/>
    <lineage>
        <taxon>Bacteria</taxon>
        <taxon>Bacillati</taxon>
        <taxon>Bacillota</taxon>
        <taxon>Bacilli</taxon>
        <taxon>Bacillales</taxon>
        <taxon>Bacillaceae</taxon>
        <taxon>Oceanobacillus</taxon>
    </lineage>
</organism>
<dbReference type="EC" id="2.1.3.2" evidence="7"/>
<evidence type="ECO:0000259" key="9">
    <source>
        <dbReference type="Pfam" id="PF02729"/>
    </source>
</evidence>
<dbReference type="GO" id="GO:0044205">
    <property type="term" value="P:'de novo' UMP biosynthetic process"/>
    <property type="evidence" value="ECO:0007669"/>
    <property type="project" value="UniProtKB-UniRule"/>
</dbReference>
<evidence type="ECO:0000256" key="1">
    <source>
        <dbReference type="ARBA" id="ARBA00004852"/>
    </source>
</evidence>
<dbReference type="PANTHER" id="PTHR45753:SF6">
    <property type="entry name" value="ASPARTATE CARBAMOYLTRANSFERASE"/>
    <property type="match status" value="1"/>
</dbReference>
<evidence type="ECO:0000256" key="5">
    <source>
        <dbReference type="ARBA" id="ARBA00043884"/>
    </source>
</evidence>
<dbReference type="EMBL" id="CP024848">
    <property type="protein sequence ID" value="AXI09016.1"/>
    <property type="molecule type" value="Genomic_DNA"/>
</dbReference>
<feature type="binding site" evidence="7">
    <location>
        <position position="249"/>
    </location>
    <ligand>
        <name>carbamoyl phosphate</name>
        <dbReference type="ChEBI" id="CHEBI:58228"/>
    </ligand>
</feature>
<dbReference type="InterPro" id="IPR006132">
    <property type="entry name" value="Asp/Orn_carbamoyltranf_P-bd"/>
</dbReference>
<keyword evidence="4 7" id="KW-0665">Pyrimidine biosynthesis</keyword>
<dbReference type="SUPFAM" id="SSF53671">
    <property type="entry name" value="Aspartate/ornithine carbamoyltransferase"/>
    <property type="match status" value="1"/>
</dbReference>
<sequence>MRHFISMNQLSVNDIYSILSDAEKYRKNETSISKQLFAGNLFFEPSTRTKMSFIVAERKLGVEVLDFHMESSSVLKGESLYDTAKTFEAIGANFLVIRDASDTWFEELEQGLTIPVINAGAGKEEHPSQCMLDLLTIYQEYGRFRGLNIVVVGDIKHSRVARSNAIALKKLGAKVFLCAAPEFIDETLEFPYITMDQAVELADVVMLLRIQHERHEEKAETNNYLQLYGLTKEREKKMKKKAIIMHPAPINRGVEIDTDLVECNRSRIFKQMENGVYVRMAIIKHVLQEWGIYNENSIEKRETVIRNQWNRSLRSIN</sequence>
<dbReference type="InterPro" id="IPR036901">
    <property type="entry name" value="Asp/Orn_carbamoylTrfase_sf"/>
</dbReference>
<feature type="binding site" evidence="7">
    <location>
        <position position="159"/>
    </location>
    <ligand>
        <name>L-aspartate</name>
        <dbReference type="ChEBI" id="CHEBI:29991"/>
    </ligand>
</feature>
<evidence type="ECO:0000259" key="8">
    <source>
        <dbReference type="Pfam" id="PF00185"/>
    </source>
</evidence>
<comment type="similarity">
    <text evidence="2 7">Belongs to the aspartate/ornithine carbamoyltransferase superfamily. ATCase family.</text>
</comment>
<dbReference type="PANTHER" id="PTHR45753">
    <property type="entry name" value="ORNITHINE CARBAMOYLTRANSFERASE, MITOCHONDRIAL"/>
    <property type="match status" value="1"/>
</dbReference>
<feature type="binding site" evidence="7">
    <location>
        <position position="49"/>
    </location>
    <ligand>
        <name>carbamoyl phosphate</name>
        <dbReference type="ChEBI" id="CHEBI:58228"/>
    </ligand>
</feature>
<feature type="binding site" evidence="7">
    <location>
        <position position="129"/>
    </location>
    <ligand>
        <name>carbamoyl phosphate</name>
        <dbReference type="ChEBI" id="CHEBI:58228"/>
    </ligand>
</feature>
<dbReference type="HAMAP" id="MF_00001">
    <property type="entry name" value="Asp_carb_tr"/>
    <property type="match status" value="1"/>
</dbReference>
<accession>A0A345PG86</accession>
<evidence type="ECO:0000256" key="7">
    <source>
        <dbReference type="HAMAP-Rule" id="MF_00001"/>
    </source>
</evidence>
<feature type="domain" description="Aspartate/ornithine carbamoyltransferase carbamoyl-P binding" evidence="9">
    <location>
        <begin position="2"/>
        <end position="139"/>
    </location>
</feature>
<dbReference type="Proteomes" id="UP000253908">
    <property type="component" value="Chromosome"/>
</dbReference>
<feature type="binding site" evidence="7">
    <location>
        <position position="248"/>
    </location>
    <ligand>
        <name>carbamoyl phosphate</name>
        <dbReference type="ChEBI" id="CHEBI:58228"/>
    </ligand>
</feature>
<dbReference type="PRINTS" id="PR00101">
    <property type="entry name" value="ATCASE"/>
</dbReference>
<evidence type="ECO:0000313" key="10">
    <source>
        <dbReference type="EMBL" id="AXI09016.1"/>
    </source>
</evidence>
<dbReference type="Pfam" id="PF02729">
    <property type="entry name" value="OTCace_N"/>
    <property type="match status" value="1"/>
</dbReference>
<dbReference type="NCBIfam" id="NF002032">
    <property type="entry name" value="PRK00856.1"/>
    <property type="match status" value="1"/>
</dbReference>
<dbReference type="InterPro" id="IPR006131">
    <property type="entry name" value="Asp_carbamoyltransf_Asp/Orn-bd"/>
</dbReference>
<dbReference type="NCBIfam" id="TIGR00670">
    <property type="entry name" value="asp_carb_tr"/>
    <property type="match status" value="1"/>
</dbReference>
<dbReference type="GO" id="GO:0004070">
    <property type="term" value="F:aspartate carbamoyltransferase activity"/>
    <property type="evidence" value="ECO:0007669"/>
    <property type="project" value="UniProtKB-UniRule"/>
</dbReference>
<evidence type="ECO:0000256" key="2">
    <source>
        <dbReference type="ARBA" id="ARBA00008896"/>
    </source>
</evidence>
<dbReference type="UniPathway" id="UPA00070">
    <property type="reaction ID" value="UER00116"/>
</dbReference>
<name>A0A345PG86_9BACI</name>
<dbReference type="PRINTS" id="PR00100">
    <property type="entry name" value="AOTCASE"/>
</dbReference>
<dbReference type="FunFam" id="3.40.50.1370:FF:000011">
    <property type="entry name" value="Aspartate carbamoyltransferase"/>
    <property type="match status" value="1"/>
</dbReference>
<dbReference type="RefSeq" id="WP_114916310.1">
    <property type="nucleotide sequence ID" value="NZ_CP024848.1"/>
</dbReference>
<dbReference type="OrthoDB" id="9774690at2"/>
<dbReference type="KEGG" id="ocn:CUC15_08825"/>
<dbReference type="Pfam" id="PF00185">
    <property type="entry name" value="OTCace"/>
    <property type="match status" value="1"/>
</dbReference>
<proteinExistence type="inferred from homology"/>
<dbReference type="GO" id="GO:0006207">
    <property type="term" value="P:'de novo' pyrimidine nucleobase biosynthetic process"/>
    <property type="evidence" value="ECO:0007669"/>
    <property type="project" value="InterPro"/>
</dbReference>
<keyword evidence="11" id="KW-1185">Reference proteome</keyword>
<evidence type="ECO:0000256" key="4">
    <source>
        <dbReference type="ARBA" id="ARBA00022975"/>
    </source>
</evidence>
<dbReference type="PROSITE" id="PS00097">
    <property type="entry name" value="CARBAMOYLTRANSFERASE"/>
    <property type="match status" value="1"/>
</dbReference>
<dbReference type="GO" id="GO:0005829">
    <property type="term" value="C:cytosol"/>
    <property type="evidence" value="ECO:0007669"/>
    <property type="project" value="TreeGrafter"/>
</dbReference>
<feature type="binding site" evidence="7">
    <location>
        <position position="48"/>
    </location>
    <ligand>
        <name>carbamoyl phosphate</name>
        <dbReference type="ChEBI" id="CHEBI:58228"/>
    </ligand>
</feature>
<gene>
    <name evidence="7" type="primary">pyrB</name>
    <name evidence="10" type="ORF">CUC15_08825</name>
</gene>
<feature type="domain" description="Aspartate/ornithine carbamoyltransferase Asp/Orn-binding" evidence="8">
    <location>
        <begin position="146"/>
        <end position="285"/>
    </location>
</feature>
<comment type="catalytic activity">
    <reaction evidence="6 7">
        <text>carbamoyl phosphate + L-aspartate = N-carbamoyl-L-aspartate + phosphate + H(+)</text>
        <dbReference type="Rhea" id="RHEA:20013"/>
        <dbReference type="ChEBI" id="CHEBI:15378"/>
        <dbReference type="ChEBI" id="CHEBI:29991"/>
        <dbReference type="ChEBI" id="CHEBI:32814"/>
        <dbReference type="ChEBI" id="CHEBI:43474"/>
        <dbReference type="ChEBI" id="CHEBI:58228"/>
        <dbReference type="EC" id="2.1.3.2"/>
    </reaction>
</comment>
<feature type="binding site" evidence="7">
    <location>
        <position position="209"/>
    </location>
    <ligand>
        <name>L-aspartate</name>
        <dbReference type="ChEBI" id="CHEBI:29991"/>
    </ligand>
</feature>
<dbReference type="InterPro" id="IPR006130">
    <property type="entry name" value="Asp/Orn_carbamoylTrfase"/>
</dbReference>
<evidence type="ECO:0000313" key="11">
    <source>
        <dbReference type="Proteomes" id="UP000253908"/>
    </source>
</evidence>
<reference evidence="11" key="1">
    <citation type="submission" date="2017-11" db="EMBL/GenBank/DDBJ databases">
        <authorList>
            <person name="Zhu W."/>
        </authorList>
    </citation>
    <scope>NUCLEOTIDE SEQUENCE [LARGE SCALE GENOMIC DNA]</scope>
    <source>
        <strain evidence="11">160</strain>
    </source>
</reference>
<dbReference type="Gene3D" id="3.40.50.1370">
    <property type="entry name" value="Aspartate/ornithine carbamoyltransferase"/>
    <property type="match status" value="2"/>
</dbReference>
<dbReference type="GO" id="GO:0016597">
    <property type="term" value="F:amino acid binding"/>
    <property type="evidence" value="ECO:0007669"/>
    <property type="project" value="InterPro"/>
</dbReference>
<evidence type="ECO:0000256" key="3">
    <source>
        <dbReference type="ARBA" id="ARBA00022679"/>
    </source>
</evidence>
<dbReference type="InterPro" id="IPR002082">
    <property type="entry name" value="Asp_carbamoyltransf"/>
</dbReference>
<feature type="binding site" evidence="7">
    <location>
        <position position="126"/>
    </location>
    <ligand>
        <name>carbamoyl phosphate</name>
        <dbReference type="ChEBI" id="CHEBI:58228"/>
    </ligand>
</feature>
<dbReference type="GO" id="GO:0006520">
    <property type="term" value="P:amino acid metabolic process"/>
    <property type="evidence" value="ECO:0007669"/>
    <property type="project" value="InterPro"/>
</dbReference>
<evidence type="ECO:0000256" key="6">
    <source>
        <dbReference type="ARBA" id="ARBA00048859"/>
    </source>
</evidence>
<protein>
    <recommendedName>
        <fullName evidence="7">Aspartate carbamoyltransferase</fullName>
        <ecNumber evidence="7">2.1.3.2</ecNumber>
    </recommendedName>
    <alternativeName>
        <fullName evidence="7">Aspartate transcarbamylase</fullName>
        <shortName evidence="7">ATCase</shortName>
    </alternativeName>
</protein>
<keyword evidence="3 7" id="KW-0808">Transferase</keyword>
<feature type="binding site" evidence="7">
    <location>
        <position position="76"/>
    </location>
    <ligand>
        <name>L-aspartate</name>
        <dbReference type="ChEBI" id="CHEBI:29991"/>
    </ligand>
</feature>
<feature type="binding site" evidence="7">
    <location>
        <position position="98"/>
    </location>
    <ligand>
        <name>carbamoyl phosphate</name>
        <dbReference type="ChEBI" id="CHEBI:58228"/>
    </ligand>
</feature>
<comment type="subunit">
    <text evidence="7">Heterododecamer (2C3:3R2) of six catalytic PyrB chains organized as two trimers (C3), and six regulatory PyrI chains organized as three dimers (R2).</text>
</comment>
<comment type="function">
    <text evidence="5 7">Catalyzes the condensation of carbamoyl phosphate and aspartate to form carbamoyl aspartate and inorganic phosphate, the committed step in the de novo pyrimidine nucleotide biosynthesis pathway.</text>
</comment>
<dbReference type="AlphaFoldDB" id="A0A345PG86"/>